<organism evidence="5 7">
    <name type="scientific">Rotaria magnacalcarata</name>
    <dbReference type="NCBI Taxonomy" id="392030"/>
    <lineage>
        <taxon>Eukaryota</taxon>
        <taxon>Metazoa</taxon>
        <taxon>Spiralia</taxon>
        <taxon>Gnathifera</taxon>
        <taxon>Rotifera</taxon>
        <taxon>Eurotatoria</taxon>
        <taxon>Bdelloidea</taxon>
        <taxon>Philodinida</taxon>
        <taxon>Philodinidae</taxon>
        <taxon>Rotaria</taxon>
    </lineage>
</organism>
<dbReference type="InterPro" id="IPR001810">
    <property type="entry name" value="F-box_dom"/>
</dbReference>
<reference evidence="5" key="1">
    <citation type="submission" date="2021-02" db="EMBL/GenBank/DDBJ databases">
        <authorList>
            <person name="Nowell W R."/>
        </authorList>
    </citation>
    <scope>NUCLEOTIDE SEQUENCE</scope>
</reference>
<sequence>MADASLLALPVELIHRILNNLDACSIIFSVRKVCKRFYEIVNLYDQYELNFDSMSESCLKIISRFIQPEKITSLVLRNMWYESEKIKIFLSFFDISRLTRVQSITLGLSNQASDSQLLQHLNISNLVSLNIHSTYSEYDNQLPFISKAMVQSHFHKLCLAESYYNIMRIPWPDRCTITFLTIKSCSLKEYNFLLQHLAYLRTFITTKFITDTSNQLNSLPSTSTCYSKLTSLVIFNSSLSITEFESILSLTPSLVKLKLISYRSNFDSITNGSDWEYLIRNTLSSLKTFEFFFSYTLREGTDTEDLTLMIDRFRTSFWLQEKKWIITCDYFLTRNTINLYTTPMCPKDFEKKMEPIKCMYGSLPCIIRFKSLPIDDEFNSNIHLVRGAGDAIQSQTIRNIDLENNGIGEDGAIRIAEVIKSIKTLTGLNLGKNQIGIRGAEYLSNVLQQNMIISHICLQDNLICDEGVRFLAEALKNHKTLVSLHLGSNKIGITGTQYLSNVLRNNTKIRRIYLENNEIADEGVQFLSEALANNEELNILDLSDNKIKDQGALCVGEALREHMALRVLNLSSNEISAAAADHFYESFQNKNKLVQFDLKGNKECDAAAMEAHFQIRNNKKTIALDLRSNQIGDKGAEYIADALQNNTVINYSYLFVYDICSI</sequence>
<dbReference type="InterPro" id="IPR052410">
    <property type="entry name" value="DRC5"/>
</dbReference>
<evidence type="ECO:0000313" key="5">
    <source>
        <dbReference type="EMBL" id="CAF2152752.1"/>
    </source>
</evidence>
<accession>A0A816XZP6</accession>
<evidence type="ECO:0000259" key="4">
    <source>
        <dbReference type="PROSITE" id="PS50181"/>
    </source>
</evidence>
<dbReference type="EMBL" id="CAJNRG010014040">
    <property type="protein sequence ID" value="CAF2152752.1"/>
    <property type="molecule type" value="Genomic_DNA"/>
</dbReference>
<evidence type="ECO:0000313" key="7">
    <source>
        <dbReference type="Proteomes" id="UP000663887"/>
    </source>
</evidence>
<comment type="caution">
    <text evidence="5">The sequence shown here is derived from an EMBL/GenBank/DDBJ whole genome shotgun (WGS) entry which is preliminary data.</text>
</comment>
<dbReference type="PANTHER" id="PTHR24107:SF2">
    <property type="entry name" value="NLR FAMILY CARD DOMAIN CONTAINING 3"/>
    <property type="match status" value="1"/>
</dbReference>
<evidence type="ECO:0000256" key="1">
    <source>
        <dbReference type="ARBA" id="ARBA00004245"/>
    </source>
</evidence>
<proteinExistence type="predicted"/>
<dbReference type="EMBL" id="CAJOBF010008365">
    <property type="protein sequence ID" value="CAF4254157.1"/>
    <property type="molecule type" value="Genomic_DNA"/>
</dbReference>
<keyword evidence="2" id="KW-0963">Cytoplasm</keyword>
<keyword evidence="3" id="KW-0206">Cytoskeleton</keyword>
<dbReference type="AlphaFoldDB" id="A0A816XZP6"/>
<dbReference type="PROSITE" id="PS50181">
    <property type="entry name" value="FBOX"/>
    <property type="match status" value="1"/>
</dbReference>
<dbReference type="Gene3D" id="1.20.1280.50">
    <property type="match status" value="1"/>
</dbReference>
<dbReference type="GO" id="GO:0005856">
    <property type="term" value="C:cytoskeleton"/>
    <property type="evidence" value="ECO:0007669"/>
    <property type="project" value="UniProtKB-SubCell"/>
</dbReference>
<evidence type="ECO:0000256" key="3">
    <source>
        <dbReference type="ARBA" id="ARBA00023212"/>
    </source>
</evidence>
<dbReference type="InterPro" id="IPR001611">
    <property type="entry name" value="Leu-rich_rpt"/>
</dbReference>
<dbReference type="InterPro" id="IPR036047">
    <property type="entry name" value="F-box-like_dom_sf"/>
</dbReference>
<dbReference type="Pfam" id="PF13516">
    <property type="entry name" value="LRR_6"/>
    <property type="match status" value="6"/>
</dbReference>
<dbReference type="SUPFAM" id="SSF52047">
    <property type="entry name" value="RNI-like"/>
    <property type="match status" value="1"/>
</dbReference>
<dbReference type="Proteomes" id="UP000663887">
    <property type="component" value="Unassembled WGS sequence"/>
</dbReference>
<comment type="subcellular location">
    <subcellularLocation>
        <location evidence="1">Cytoplasm</location>
        <location evidence="1">Cytoskeleton</location>
    </subcellularLocation>
</comment>
<dbReference type="SMART" id="SM00256">
    <property type="entry name" value="FBOX"/>
    <property type="match status" value="1"/>
</dbReference>
<dbReference type="SUPFAM" id="SSF81383">
    <property type="entry name" value="F-box domain"/>
    <property type="match status" value="1"/>
</dbReference>
<dbReference type="PANTHER" id="PTHR24107">
    <property type="entry name" value="YNEIN REGULATORY COMPLEX SUBUNIT 5"/>
    <property type="match status" value="1"/>
</dbReference>
<evidence type="ECO:0000313" key="6">
    <source>
        <dbReference type="EMBL" id="CAF4254157.1"/>
    </source>
</evidence>
<dbReference type="SMART" id="SM00368">
    <property type="entry name" value="LRR_RI"/>
    <property type="match status" value="8"/>
</dbReference>
<gene>
    <name evidence="6" type="ORF">UXM345_LOCUS30902</name>
    <name evidence="5" type="ORF">XDN619_LOCUS28928</name>
</gene>
<evidence type="ECO:0000256" key="2">
    <source>
        <dbReference type="ARBA" id="ARBA00022490"/>
    </source>
</evidence>
<dbReference type="InterPro" id="IPR032675">
    <property type="entry name" value="LRR_dom_sf"/>
</dbReference>
<feature type="domain" description="F-box" evidence="4">
    <location>
        <begin position="3"/>
        <end position="54"/>
    </location>
</feature>
<dbReference type="Gene3D" id="3.80.10.10">
    <property type="entry name" value="Ribonuclease Inhibitor"/>
    <property type="match status" value="3"/>
</dbReference>
<dbReference type="Pfam" id="PF00646">
    <property type="entry name" value="F-box"/>
    <property type="match status" value="1"/>
</dbReference>
<name>A0A816XZP6_9BILA</name>
<protein>
    <recommendedName>
        <fullName evidence="4">F-box domain-containing protein</fullName>
    </recommendedName>
</protein>
<dbReference type="Proteomes" id="UP000663842">
    <property type="component" value="Unassembled WGS sequence"/>
</dbReference>